<protein>
    <submittedName>
        <fullName evidence="1">Uncharacterized protein</fullName>
    </submittedName>
</protein>
<dbReference type="AlphaFoldDB" id="A0A9E7ZU52"/>
<gene>
    <name evidence="1" type="ORF">NWE54_26035</name>
</gene>
<accession>A0A9E7ZU52</accession>
<evidence type="ECO:0000313" key="1">
    <source>
        <dbReference type="EMBL" id="UZF87167.1"/>
    </source>
</evidence>
<organism evidence="1">
    <name type="scientific">Bosea sp. NBC_00436</name>
    <dbReference type="NCBI Taxonomy" id="2969620"/>
    <lineage>
        <taxon>Bacteria</taxon>
        <taxon>Pseudomonadati</taxon>
        <taxon>Pseudomonadota</taxon>
        <taxon>Alphaproteobacteria</taxon>
        <taxon>Hyphomicrobiales</taxon>
        <taxon>Boseaceae</taxon>
        <taxon>Bosea</taxon>
    </lineage>
</organism>
<proteinExistence type="predicted"/>
<dbReference type="EMBL" id="CP102774">
    <property type="protein sequence ID" value="UZF87167.1"/>
    <property type="molecule type" value="Genomic_DNA"/>
</dbReference>
<sequence>MLLVLAAQPVSQAARAGDWRYCYAGSDADRRFYVSQPFAASKPMEAIERQWLMWLGRQGIRFETTGCPRGRDRAAIEDSVRSAARYNQGLGRRTLDQDWTPES</sequence>
<name>A0A9E7ZU52_9HYPH</name>
<reference evidence="1" key="1">
    <citation type="submission" date="2022-08" db="EMBL/GenBank/DDBJ databases">
        <title>Complete Genome Sequences of 2 Bosea sp. soil isolates.</title>
        <authorList>
            <person name="Alvarez Arevalo M."/>
            <person name="Sterndorff E.B."/>
            <person name="Faurdal D."/>
            <person name="Joergensen T.S."/>
            <person name="Weber T."/>
        </authorList>
    </citation>
    <scope>NUCLEOTIDE SEQUENCE</scope>
    <source>
        <strain evidence="1">NBC_00436</strain>
    </source>
</reference>